<dbReference type="PANTHER" id="PTHR48081">
    <property type="entry name" value="AB HYDROLASE SUPERFAMILY PROTEIN C4A8.06C"/>
    <property type="match status" value="1"/>
</dbReference>
<feature type="domain" description="BD-FAE-like" evidence="2">
    <location>
        <begin position="46"/>
        <end position="226"/>
    </location>
</feature>
<organism evidence="3 4">
    <name type="scientific">Clavibacter michiganensis subsp. michiganensis</name>
    <dbReference type="NCBI Taxonomy" id="33013"/>
    <lineage>
        <taxon>Bacteria</taxon>
        <taxon>Bacillati</taxon>
        <taxon>Actinomycetota</taxon>
        <taxon>Actinomycetes</taxon>
        <taxon>Micrococcales</taxon>
        <taxon>Microbacteriaceae</taxon>
        <taxon>Clavibacter</taxon>
    </lineage>
</organism>
<dbReference type="Gene3D" id="3.40.50.1820">
    <property type="entry name" value="alpha/beta hydrolase"/>
    <property type="match status" value="1"/>
</dbReference>
<dbReference type="InterPro" id="IPR050300">
    <property type="entry name" value="GDXG_lipolytic_enzyme"/>
</dbReference>
<evidence type="ECO:0000313" key="4">
    <source>
        <dbReference type="Proteomes" id="UP000195062"/>
    </source>
</evidence>
<dbReference type="RefSeq" id="WP_143761608.1">
    <property type="nucleotide sequence ID" value="NZ_CP047051.1"/>
</dbReference>
<dbReference type="Pfam" id="PF20434">
    <property type="entry name" value="BD-FAE"/>
    <property type="match status" value="1"/>
</dbReference>
<sequence length="284" mass="30776">MDHTTTVHLSDPTRSFVEHYPDLVYAQYQDGHLLPGGRKLRFDLLKPVSASPTPLVVFIKGGGFRDVHRVRYLPALVRLAERGVAVASVDYRTSNEARFPAPVDDVREALRYLRAHASELNLDPAAVALWGNSAGATIATIVGAAESERICAVASWYGMHDPLISAGLRASGSPLRAALGAPDEEGGRWFRPGDHITPGSPPTFLLHGTDDRVVPVEQSLSLAATLAEQGVPHELVLVEGGRHDFAEMSTRTDALERTADFLHGHLLRAARRQDDASSSDRSGR</sequence>
<dbReference type="Proteomes" id="UP000195062">
    <property type="component" value="Unassembled WGS sequence"/>
</dbReference>
<dbReference type="AlphaFoldDB" id="A0A251XZ83"/>
<reference evidence="3 4" key="1">
    <citation type="submission" date="2016-08" db="EMBL/GenBank/DDBJ databases">
        <title>Genome sequence of Clavibacter michiganensis subsp. michiganensis strain CASJ007.</title>
        <authorList>
            <person name="Thapa S.P."/>
            <person name="Coaker G."/>
        </authorList>
    </citation>
    <scope>NUCLEOTIDE SEQUENCE [LARGE SCALE GENOMIC DNA]</scope>
    <source>
        <strain evidence="3">CASJ007</strain>
    </source>
</reference>
<dbReference type="EMBL" id="MDHH01000004">
    <property type="protein sequence ID" value="OUE00911.1"/>
    <property type="molecule type" value="Genomic_DNA"/>
</dbReference>
<comment type="caution">
    <text evidence="3">The sequence shown here is derived from an EMBL/GenBank/DDBJ whole genome shotgun (WGS) entry which is preliminary data.</text>
</comment>
<keyword evidence="4" id="KW-1185">Reference proteome</keyword>
<gene>
    <name evidence="3" type="primary">aes</name>
    <name evidence="3" type="ORF">CMMCAS07_15845</name>
</gene>
<dbReference type="PANTHER" id="PTHR48081:SF13">
    <property type="entry name" value="ALPHA_BETA HYDROLASE"/>
    <property type="match status" value="1"/>
</dbReference>
<protein>
    <submittedName>
        <fullName evidence="3">Acetyl esterase</fullName>
    </submittedName>
</protein>
<dbReference type="GO" id="GO:0016787">
    <property type="term" value="F:hydrolase activity"/>
    <property type="evidence" value="ECO:0007669"/>
    <property type="project" value="UniProtKB-KW"/>
</dbReference>
<dbReference type="InterPro" id="IPR049492">
    <property type="entry name" value="BD-FAE-like_dom"/>
</dbReference>
<keyword evidence="1" id="KW-0378">Hydrolase</keyword>
<name>A0A251XZ83_CLAMM</name>
<evidence type="ECO:0000256" key="1">
    <source>
        <dbReference type="ARBA" id="ARBA00022801"/>
    </source>
</evidence>
<dbReference type="InterPro" id="IPR029058">
    <property type="entry name" value="AB_hydrolase_fold"/>
</dbReference>
<dbReference type="SUPFAM" id="SSF53474">
    <property type="entry name" value="alpha/beta-Hydrolases"/>
    <property type="match status" value="1"/>
</dbReference>
<proteinExistence type="predicted"/>
<evidence type="ECO:0000259" key="2">
    <source>
        <dbReference type="Pfam" id="PF20434"/>
    </source>
</evidence>
<evidence type="ECO:0000313" key="3">
    <source>
        <dbReference type="EMBL" id="OUE00911.1"/>
    </source>
</evidence>
<accession>A0A251XZ83</accession>